<dbReference type="InterPro" id="IPR036388">
    <property type="entry name" value="WH-like_DNA-bd_sf"/>
</dbReference>
<evidence type="ECO:0000313" key="3">
    <source>
        <dbReference type="EMBL" id="RUT45193.1"/>
    </source>
</evidence>
<dbReference type="PANTHER" id="PTHR33164">
    <property type="entry name" value="TRANSCRIPTIONAL REGULATOR, MARR FAMILY"/>
    <property type="match status" value="1"/>
</dbReference>
<proteinExistence type="predicted"/>
<comment type="caution">
    <text evidence="3">The sequence shown here is derived from an EMBL/GenBank/DDBJ whole genome shotgun (WGS) entry which is preliminary data.</text>
</comment>
<gene>
    <name evidence="3" type="ORF">EJP82_16055</name>
</gene>
<dbReference type="Proteomes" id="UP000279446">
    <property type="component" value="Unassembled WGS sequence"/>
</dbReference>
<feature type="domain" description="HTH marR-type" evidence="2">
    <location>
        <begin position="10"/>
        <end position="142"/>
    </location>
</feature>
<dbReference type="GO" id="GO:0003700">
    <property type="term" value="F:DNA-binding transcription factor activity"/>
    <property type="evidence" value="ECO:0007669"/>
    <property type="project" value="InterPro"/>
</dbReference>
<dbReference type="SMART" id="SM00347">
    <property type="entry name" value="HTH_MARR"/>
    <property type="match status" value="1"/>
</dbReference>
<dbReference type="RefSeq" id="WP_127193085.1">
    <property type="nucleotide sequence ID" value="NZ_RZNY01000013.1"/>
</dbReference>
<organism evidence="3 4">
    <name type="scientific">Paenibacillus anaericanus</name>
    <dbReference type="NCBI Taxonomy" id="170367"/>
    <lineage>
        <taxon>Bacteria</taxon>
        <taxon>Bacillati</taxon>
        <taxon>Bacillota</taxon>
        <taxon>Bacilli</taxon>
        <taxon>Bacillales</taxon>
        <taxon>Paenibacillaceae</taxon>
        <taxon>Paenibacillus</taxon>
    </lineage>
</organism>
<dbReference type="InterPro" id="IPR036390">
    <property type="entry name" value="WH_DNA-bd_sf"/>
</dbReference>
<dbReference type="Gene3D" id="1.10.10.10">
    <property type="entry name" value="Winged helix-like DNA-binding domain superfamily/Winged helix DNA-binding domain"/>
    <property type="match status" value="1"/>
</dbReference>
<dbReference type="EMBL" id="RZNY01000013">
    <property type="protein sequence ID" value="RUT45193.1"/>
    <property type="molecule type" value="Genomic_DNA"/>
</dbReference>
<name>A0A433Y724_9BACL</name>
<dbReference type="InterPro" id="IPR039422">
    <property type="entry name" value="MarR/SlyA-like"/>
</dbReference>
<dbReference type="OrthoDB" id="1644269at2"/>
<dbReference type="GO" id="GO:0006950">
    <property type="term" value="P:response to stress"/>
    <property type="evidence" value="ECO:0007669"/>
    <property type="project" value="TreeGrafter"/>
</dbReference>
<evidence type="ECO:0000313" key="4">
    <source>
        <dbReference type="Proteomes" id="UP000279446"/>
    </source>
</evidence>
<accession>A0A433Y724</accession>
<dbReference type="AlphaFoldDB" id="A0A433Y724"/>
<dbReference type="GO" id="GO:0003677">
    <property type="term" value="F:DNA binding"/>
    <property type="evidence" value="ECO:0007669"/>
    <property type="project" value="UniProtKB-KW"/>
</dbReference>
<dbReference type="SUPFAM" id="SSF46785">
    <property type="entry name" value="Winged helix' DNA-binding domain"/>
    <property type="match status" value="1"/>
</dbReference>
<dbReference type="InterPro" id="IPR000835">
    <property type="entry name" value="HTH_MarR-typ"/>
</dbReference>
<reference evidence="3 4" key="1">
    <citation type="submission" date="2018-12" db="EMBL/GenBank/DDBJ databases">
        <authorList>
            <person name="Sun L."/>
            <person name="Chen Z."/>
        </authorList>
    </citation>
    <scope>NUCLEOTIDE SEQUENCE [LARGE SCALE GENOMIC DNA]</scope>
    <source>
        <strain evidence="3 4">DSM 15890</strain>
    </source>
</reference>
<keyword evidence="1" id="KW-0238">DNA-binding</keyword>
<protein>
    <submittedName>
        <fullName evidence="3">MarR family transcriptional regulator</fullName>
    </submittedName>
</protein>
<evidence type="ECO:0000259" key="2">
    <source>
        <dbReference type="PROSITE" id="PS50995"/>
    </source>
</evidence>
<dbReference type="PROSITE" id="PS50995">
    <property type="entry name" value="HTH_MARR_2"/>
    <property type="match status" value="1"/>
</dbReference>
<evidence type="ECO:0000256" key="1">
    <source>
        <dbReference type="ARBA" id="ARBA00023125"/>
    </source>
</evidence>
<keyword evidence="4" id="KW-1185">Reference proteome</keyword>
<sequence>MKNQAPIDQQAQLFGEIFLLSNRLQIIGDSYLEEITTKQWFLMVIIERFGEYHPTLSEVAKELGSSRQNLKQIALKLQNKGFLTIDKDAKDSRVVRLSLTKKSGQFWAGREEQDKEFIKSLFSGVPANEIEVMLRGFSQVFSNIHKIGEKYSE</sequence>
<dbReference type="PANTHER" id="PTHR33164:SF58">
    <property type="entry name" value="DNA-BINDING TRANSCRIPTIONAL REPRESSOR SCOC"/>
    <property type="match status" value="1"/>
</dbReference>